<sequence length="111" mass="12152">MTKLYVGNLSYETTEDHLKELFSQVGTVQSVNIIKDKYSERSKGFGFVEMSTEEEAKKAIAELNEKDFMGRNIAVAEAKPPREHGSGGGGYRQGRGGGGGGGFGGRRRERY</sequence>
<dbReference type="EMBL" id="MNUO01000107">
    <property type="protein sequence ID" value="OIN96238.1"/>
    <property type="molecule type" value="Genomic_DNA"/>
</dbReference>
<dbReference type="InterPro" id="IPR048289">
    <property type="entry name" value="RRM2_NsCP33-like"/>
</dbReference>
<proteinExistence type="predicted"/>
<evidence type="ECO:0000256" key="1">
    <source>
        <dbReference type="ARBA" id="ARBA00022884"/>
    </source>
</evidence>
<dbReference type="STRING" id="1817893.AUJ66_06965"/>
<feature type="domain" description="RRM" evidence="3">
    <location>
        <begin position="2"/>
        <end position="80"/>
    </location>
</feature>
<dbReference type="AlphaFoldDB" id="A0A1J4SDS0"/>
<dbReference type="Gene3D" id="3.30.70.330">
    <property type="match status" value="1"/>
</dbReference>
<reference evidence="4 5" key="1">
    <citation type="journal article" date="2016" name="Environ. Microbiol.">
        <title>Genomic resolution of a cold subsurface aquifer community provides metabolic insights for novel microbes adapted to high CO concentrations.</title>
        <authorList>
            <person name="Probst A.J."/>
            <person name="Castelle C.J."/>
            <person name="Singh A."/>
            <person name="Brown C.T."/>
            <person name="Anantharaman K."/>
            <person name="Sharon I."/>
            <person name="Hug L.A."/>
            <person name="Burstein D."/>
            <person name="Emerson J.B."/>
            <person name="Thomas B.C."/>
            <person name="Banfield J.F."/>
        </authorList>
    </citation>
    <scope>NUCLEOTIDE SEQUENCE [LARGE SCALE GENOMIC DNA]</scope>
    <source>
        <strain evidence="4">CG1_02_38_46</strain>
    </source>
</reference>
<gene>
    <name evidence="4" type="ORF">AUJ66_06965</name>
</gene>
<dbReference type="InterPro" id="IPR035979">
    <property type="entry name" value="RBD_domain_sf"/>
</dbReference>
<name>A0A1J4SDS0_9BACT</name>
<dbReference type="InterPro" id="IPR052462">
    <property type="entry name" value="SLIRP/GR-RBP-like"/>
</dbReference>
<dbReference type="PANTHER" id="PTHR48027">
    <property type="entry name" value="HETEROGENEOUS NUCLEAR RIBONUCLEOPROTEIN 87F-RELATED"/>
    <property type="match status" value="1"/>
</dbReference>
<dbReference type="Proteomes" id="UP000182278">
    <property type="component" value="Unassembled WGS sequence"/>
</dbReference>
<feature type="region of interest" description="Disordered" evidence="2">
    <location>
        <begin position="76"/>
        <end position="111"/>
    </location>
</feature>
<dbReference type="GO" id="GO:0003723">
    <property type="term" value="F:RNA binding"/>
    <property type="evidence" value="ECO:0007669"/>
    <property type="project" value="UniProtKB-KW"/>
</dbReference>
<protein>
    <submittedName>
        <fullName evidence="4">RNA-binding protein</fullName>
    </submittedName>
</protein>
<comment type="caution">
    <text evidence="4">The sequence shown here is derived from an EMBL/GenBank/DDBJ whole genome shotgun (WGS) entry which is preliminary data.</text>
</comment>
<dbReference type="SMART" id="SM00360">
    <property type="entry name" value="RRM"/>
    <property type="match status" value="1"/>
</dbReference>
<keyword evidence="1" id="KW-0694">RNA-binding</keyword>
<dbReference type="CDD" id="cd21608">
    <property type="entry name" value="RRM2_NsCP33_like"/>
    <property type="match status" value="1"/>
</dbReference>
<evidence type="ECO:0000313" key="4">
    <source>
        <dbReference type="EMBL" id="OIN96238.1"/>
    </source>
</evidence>
<dbReference type="InterPro" id="IPR012677">
    <property type="entry name" value="Nucleotide-bd_a/b_plait_sf"/>
</dbReference>
<evidence type="ECO:0000256" key="2">
    <source>
        <dbReference type="SAM" id="MobiDB-lite"/>
    </source>
</evidence>
<dbReference type="PROSITE" id="PS50102">
    <property type="entry name" value="RRM"/>
    <property type="match status" value="1"/>
</dbReference>
<feature type="compositionally biased region" description="Gly residues" evidence="2">
    <location>
        <begin position="86"/>
        <end position="104"/>
    </location>
</feature>
<evidence type="ECO:0000259" key="3">
    <source>
        <dbReference type="PROSITE" id="PS50102"/>
    </source>
</evidence>
<dbReference type="Pfam" id="PF00076">
    <property type="entry name" value="RRM_1"/>
    <property type="match status" value="1"/>
</dbReference>
<evidence type="ECO:0000313" key="5">
    <source>
        <dbReference type="Proteomes" id="UP000182278"/>
    </source>
</evidence>
<organism evidence="4 5">
    <name type="scientific">Candidatus Desantisbacteria bacterium CG1_02_38_46</name>
    <dbReference type="NCBI Taxonomy" id="1817893"/>
    <lineage>
        <taxon>Bacteria</taxon>
        <taxon>Candidatus Desantisiibacteriota</taxon>
    </lineage>
</organism>
<accession>A0A1J4SDS0</accession>
<dbReference type="SUPFAM" id="SSF54928">
    <property type="entry name" value="RNA-binding domain, RBD"/>
    <property type="match status" value="1"/>
</dbReference>
<dbReference type="InterPro" id="IPR000504">
    <property type="entry name" value="RRM_dom"/>
</dbReference>